<proteinExistence type="predicted"/>
<feature type="domain" description="DUF7343" evidence="1">
    <location>
        <begin position="89"/>
        <end position="143"/>
    </location>
</feature>
<evidence type="ECO:0000259" key="1">
    <source>
        <dbReference type="Pfam" id="PF24034"/>
    </source>
</evidence>
<gene>
    <name evidence="2" type="ORF">SDC9_149038</name>
</gene>
<dbReference type="AlphaFoldDB" id="A0A645EK51"/>
<organism evidence="2">
    <name type="scientific">bioreactor metagenome</name>
    <dbReference type="NCBI Taxonomy" id="1076179"/>
    <lineage>
        <taxon>unclassified sequences</taxon>
        <taxon>metagenomes</taxon>
        <taxon>ecological metagenomes</taxon>
    </lineage>
</organism>
<protein>
    <recommendedName>
        <fullName evidence="1">DUF7343 domain-containing protein</fullName>
    </recommendedName>
</protein>
<dbReference type="InterPro" id="IPR036388">
    <property type="entry name" value="WH-like_DNA-bd_sf"/>
</dbReference>
<sequence>MLLALFAGSYKLSKKHKKIEENRSQKKEFKTTGIIEKTLSRITYSEIKPEYRHSGKAVFASGPITESGDNSEIETAALKKQPLSAELSETLDIIRGNKGRITQKDLRSRLKYSEVKISLLLSELEKRGLIKKLKNGRENIVVLMEEKSLIEEKL</sequence>
<dbReference type="EMBL" id="VSSQ01047802">
    <property type="protein sequence ID" value="MPN01826.1"/>
    <property type="molecule type" value="Genomic_DNA"/>
</dbReference>
<reference evidence="2" key="1">
    <citation type="submission" date="2019-08" db="EMBL/GenBank/DDBJ databases">
        <authorList>
            <person name="Kucharzyk K."/>
            <person name="Murdoch R.W."/>
            <person name="Higgins S."/>
            <person name="Loffler F."/>
        </authorList>
    </citation>
    <scope>NUCLEOTIDE SEQUENCE</scope>
</reference>
<dbReference type="InterPro" id="IPR055767">
    <property type="entry name" value="DUF7343"/>
</dbReference>
<name>A0A645EK51_9ZZZZ</name>
<dbReference type="InterPro" id="IPR036390">
    <property type="entry name" value="WH_DNA-bd_sf"/>
</dbReference>
<dbReference type="Gene3D" id="1.10.10.10">
    <property type="entry name" value="Winged helix-like DNA-binding domain superfamily/Winged helix DNA-binding domain"/>
    <property type="match status" value="1"/>
</dbReference>
<dbReference type="SUPFAM" id="SSF46785">
    <property type="entry name" value="Winged helix' DNA-binding domain"/>
    <property type="match status" value="1"/>
</dbReference>
<comment type="caution">
    <text evidence="2">The sequence shown here is derived from an EMBL/GenBank/DDBJ whole genome shotgun (WGS) entry which is preliminary data.</text>
</comment>
<accession>A0A645EK51</accession>
<dbReference type="Pfam" id="PF24034">
    <property type="entry name" value="DUF7343"/>
    <property type="match status" value="1"/>
</dbReference>
<evidence type="ECO:0000313" key="2">
    <source>
        <dbReference type="EMBL" id="MPN01826.1"/>
    </source>
</evidence>